<gene>
    <name evidence="2" type="ORF">TCMB3V08_LOCUS13631</name>
</gene>
<feature type="region of interest" description="Disordered" evidence="1">
    <location>
        <begin position="30"/>
        <end position="58"/>
    </location>
</feature>
<sequence>MNRIKSRTTKEKRTIKSMKSLPNELKILFQGTPDRNHHSHKSGGEACNSGKDGTSGENKMAAMWETVNKLGKDTYNVADNESRSEKKDASKKPHIVDLCEEDQKKIIHLLEESAKFKPGTSGMMVALRHKYPMTRCSNLRGPENEQRDPSE</sequence>
<accession>A0A7R9JLJ6</accession>
<reference evidence="2" key="1">
    <citation type="submission" date="2020-11" db="EMBL/GenBank/DDBJ databases">
        <authorList>
            <person name="Tran Van P."/>
        </authorList>
    </citation>
    <scope>NUCLEOTIDE SEQUENCE</scope>
</reference>
<proteinExistence type="predicted"/>
<evidence type="ECO:0000256" key="1">
    <source>
        <dbReference type="SAM" id="MobiDB-lite"/>
    </source>
</evidence>
<dbReference type="AlphaFoldDB" id="A0A7R9JLJ6"/>
<evidence type="ECO:0000313" key="2">
    <source>
        <dbReference type="EMBL" id="CAD7581098.1"/>
    </source>
</evidence>
<dbReference type="EMBL" id="OE209830">
    <property type="protein sequence ID" value="CAD7581098.1"/>
    <property type="molecule type" value="Genomic_DNA"/>
</dbReference>
<protein>
    <submittedName>
        <fullName evidence="2">(California timema) hypothetical protein</fullName>
    </submittedName>
</protein>
<organism evidence="2">
    <name type="scientific">Timema californicum</name>
    <name type="common">California timema</name>
    <name type="synonym">Walking stick</name>
    <dbReference type="NCBI Taxonomy" id="61474"/>
    <lineage>
        <taxon>Eukaryota</taxon>
        <taxon>Metazoa</taxon>
        <taxon>Ecdysozoa</taxon>
        <taxon>Arthropoda</taxon>
        <taxon>Hexapoda</taxon>
        <taxon>Insecta</taxon>
        <taxon>Pterygota</taxon>
        <taxon>Neoptera</taxon>
        <taxon>Polyneoptera</taxon>
        <taxon>Phasmatodea</taxon>
        <taxon>Timematodea</taxon>
        <taxon>Timematoidea</taxon>
        <taxon>Timematidae</taxon>
        <taxon>Timema</taxon>
    </lineage>
</organism>
<name>A0A7R9JLJ6_TIMCA</name>